<dbReference type="Gene3D" id="3.30.40.10">
    <property type="entry name" value="Zinc/RING finger domain, C3HC4 (zinc finger)"/>
    <property type="match status" value="1"/>
</dbReference>
<feature type="non-terminal residue" evidence="1">
    <location>
        <position position="1"/>
    </location>
</feature>
<dbReference type="InterPro" id="IPR013083">
    <property type="entry name" value="Znf_RING/FYVE/PHD"/>
</dbReference>
<organism evidence="1 2">
    <name type="scientific">Taxus chinensis</name>
    <name type="common">Chinese yew</name>
    <name type="synonym">Taxus wallichiana var. chinensis</name>
    <dbReference type="NCBI Taxonomy" id="29808"/>
    <lineage>
        <taxon>Eukaryota</taxon>
        <taxon>Viridiplantae</taxon>
        <taxon>Streptophyta</taxon>
        <taxon>Embryophyta</taxon>
        <taxon>Tracheophyta</taxon>
        <taxon>Spermatophyta</taxon>
        <taxon>Pinopsida</taxon>
        <taxon>Pinidae</taxon>
        <taxon>Conifers II</taxon>
        <taxon>Cupressales</taxon>
        <taxon>Taxaceae</taxon>
        <taxon>Taxus</taxon>
    </lineage>
</organism>
<dbReference type="AlphaFoldDB" id="A0AA38C156"/>
<evidence type="ECO:0008006" key="3">
    <source>
        <dbReference type="Google" id="ProtNLM"/>
    </source>
</evidence>
<dbReference type="SUPFAM" id="SSF57850">
    <property type="entry name" value="RING/U-box"/>
    <property type="match status" value="1"/>
</dbReference>
<dbReference type="PANTHER" id="PTHR21540">
    <property type="entry name" value="RING FINGER AND SWIM DOMAIN-CONTAINING PROTEIN 2"/>
    <property type="match status" value="1"/>
</dbReference>
<gene>
    <name evidence="1" type="ORF">KI387_042189</name>
</gene>
<proteinExistence type="predicted"/>
<evidence type="ECO:0000313" key="1">
    <source>
        <dbReference type="EMBL" id="KAH9292626.1"/>
    </source>
</evidence>
<evidence type="ECO:0000313" key="2">
    <source>
        <dbReference type="Proteomes" id="UP000824469"/>
    </source>
</evidence>
<comment type="caution">
    <text evidence="1">The sequence shown here is derived from an EMBL/GenBank/DDBJ whole genome shotgun (WGS) entry which is preliminary data.</text>
</comment>
<name>A0AA38C156_TAXCH</name>
<dbReference type="PANTHER" id="PTHR21540:SF0">
    <property type="entry name" value="PHD FAMILY PROTEIN"/>
    <property type="match status" value="1"/>
</dbReference>
<dbReference type="GO" id="GO:0061630">
    <property type="term" value="F:ubiquitin protein ligase activity"/>
    <property type="evidence" value="ECO:0007669"/>
    <property type="project" value="InterPro"/>
</dbReference>
<dbReference type="OMA" id="QATFIAC"/>
<reference evidence="1 2" key="1">
    <citation type="journal article" date="2021" name="Nat. Plants">
        <title>The Taxus genome provides insights into paclitaxel biosynthesis.</title>
        <authorList>
            <person name="Xiong X."/>
            <person name="Gou J."/>
            <person name="Liao Q."/>
            <person name="Li Y."/>
            <person name="Zhou Q."/>
            <person name="Bi G."/>
            <person name="Li C."/>
            <person name="Du R."/>
            <person name="Wang X."/>
            <person name="Sun T."/>
            <person name="Guo L."/>
            <person name="Liang H."/>
            <person name="Lu P."/>
            <person name="Wu Y."/>
            <person name="Zhang Z."/>
            <person name="Ro D.K."/>
            <person name="Shang Y."/>
            <person name="Huang S."/>
            <person name="Yan J."/>
        </authorList>
    </citation>
    <scope>NUCLEOTIDE SEQUENCE [LARGE SCALE GENOMIC DNA]</scope>
    <source>
        <strain evidence="1">Ta-2019</strain>
    </source>
</reference>
<dbReference type="EMBL" id="JAHRHJ020002763">
    <property type="protein sequence ID" value="KAH9292626.1"/>
    <property type="molecule type" value="Genomic_DNA"/>
</dbReference>
<keyword evidence="2" id="KW-1185">Reference proteome</keyword>
<protein>
    <recommendedName>
        <fullName evidence="3">RING-type domain-containing protein</fullName>
    </recommendedName>
</protein>
<accession>A0AA38C156</accession>
<dbReference type="Proteomes" id="UP000824469">
    <property type="component" value="Unassembled WGS sequence"/>
</dbReference>
<dbReference type="InterPro" id="IPR039903">
    <property type="entry name" value="Zswim2"/>
</dbReference>
<sequence>VPQATFIACNSTSAPPAPAPTSSVATPSLFSSLCYVLSSCHVTTHMSGRKRSSNMSWINFFTHPLSMRPFLPARVCVSRFQEITGSNPQHKDKAIVQRDLEGDCPMCYEPLAGGREVVVFCMICGNNVHIDYFVKWSQSKHSGTMTCIYCRAPWEGQNKESKNNKGYVNLVAYSDLHRPKETSLEVLYPYTST</sequence>